<organism evidence="2 3">
    <name type="scientific">Cyclocybe aegerita</name>
    <name type="common">Black poplar mushroom</name>
    <name type="synonym">Agrocybe aegerita</name>
    <dbReference type="NCBI Taxonomy" id="1973307"/>
    <lineage>
        <taxon>Eukaryota</taxon>
        <taxon>Fungi</taxon>
        <taxon>Dikarya</taxon>
        <taxon>Basidiomycota</taxon>
        <taxon>Agaricomycotina</taxon>
        <taxon>Agaricomycetes</taxon>
        <taxon>Agaricomycetidae</taxon>
        <taxon>Agaricales</taxon>
        <taxon>Agaricineae</taxon>
        <taxon>Bolbitiaceae</taxon>
        <taxon>Cyclocybe</taxon>
    </lineage>
</organism>
<accession>A0A8S0W0L6</accession>
<evidence type="ECO:0000313" key="3">
    <source>
        <dbReference type="Proteomes" id="UP000467700"/>
    </source>
</evidence>
<gene>
    <name evidence="2" type="ORF">AAE3_LOCUS12595</name>
</gene>
<dbReference type="Pfam" id="PF18759">
    <property type="entry name" value="Plavaka"/>
    <property type="match status" value="1"/>
</dbReference>
<protein>
    <submittedName>
        <fullName evidence="2">Uncharacterized protein</fullName>
    </submittedName>
</protein>
<keyword evidence="3" id="KW-1185">Reference proteome</keyword>
<dbReference type="InterPro" id="IPR041078">
    <property type="entry name" value="Plavaka"/>
</dbReference>
<feature type="compositionally biased region" description="Acidic residues" evidence="1">
    <location>
        <begin position="968"/>
        <end position="982"/>
    </location>
</feature>
<comment type="caution">
    <text evidence="2">The sequence shown here is derived from an EMBL/GenBank/DDBJ whole genome shotgun (WGS) entry which is preliminary data.</text>
</comment>
<dbReference type="EMBL" id="CACVBS010000090">
    <property type="protein sequence ID" value="CAA7270454.1"/>
    <property type="molecule type" value="Genomic_DNA"/>
</dbReference>
<dbReference type="OrthoDB" id="2687259at2759"/>
<evidence type="ECO:0000256" key="1">
    <source>
        <dbReference type="SAM" id="MobiDB-lite"/>
    </source>
</evidence>
<reference evidence="2 3" key="1">
    <citation type="submission" date="2020-01" db="EMBL/GenBank/DDBJ databases">
        <authorList>
            <person name="Gupta K D."/>
        </authorList>
    </citation>
    <scope>NUCLEOTIDE SEQUENCE [LARGE SCALE GENOMIC DNA]</scope>
</reference>
<feature type="region of interest" description="Disordered" evidence="1">
    <location>
        <begin position="932"/>
        <end position="982"/>
    </location>
</feature>
<name>A0A8S0W0L6_CYCAE</name>
<dbReference type="AlphaFoldDB" id="A0A8S0W0L6"/>
<dbReference type="Proteomes" id="UP000467700">
    <property type="component" value="Unassembled WGS sequence"/>
</dbReference>
<evidence type="ECO:0000313" key="2">
    <source>
        <dbReference type="EMBL" id="CAA7270454.1"/>
    </source>
</evidence>
<proteinExistence type="predicted"/>
<sequence length="982" mass="110825">MARHDLNRTPYTEYGFPLTMAAVPTIQTSSNLSSLFADGNAEMAQGDLVHEAPRPPSPVCADQNGHPIRTNRGVLPSRYVDYLLEGATPFLDELPLPSSPVLDNHGLPPTPDPWLWRVCTKPNTFGLLREYLGELPLRDPDDKIPLDDLLAFSGGSTSSNELPTPAGNPYAPYPNRNAFRIGEWYWTQPQKSQSDFCSLVHILTSEGFNSHNLVGVNWQKIDRITGSSSTEEFDTSDGWRTTTVNIQLLAAKRGTPSYTFPIPQVFHKSLSAIIKNTFESPRSLKYHYAPHHLIWQPNSSTPGEKVFRELYNSLAFIDAHLELQKSSPNPECSLPRNIAALMLWSDSTHLTDFGTASLWPIYLQFSNESKYSRGRPSSKLFIHLTYIPTMCFSPFRAGPRLIMSTRVEELLKLQSLVPTENAFSARLGDLGLQYHKMFVPDALHEWSLGVIKQSVIHLLQILQAHNKTAHIKTAIVEFDACFNQVTPFRQDTIQYFGQNVSELKKFAARNYDNVLQCIIPAMEGLLPEPHNTLIQDWLFLMAYAHALSKLQMHTESTRQLLHTITIEFGKMTRKFKRACQSVQIQVGANIEPGINSEATSHILSSTVTSAYKPINFICTQMGEVEHRRSKSGRFDQTSKKKYEEQLASMDVCDQCLTQIAYTEGLHKAAANSLQHKDSEQDATEDLSIHHVIGASQKMYVHVRPWLRERTHDHAVKDFLPRLKDHLLARIDQRPHGGDQLVYSDTEHENLEIKHDRMYTHQTCRINYTTYDVRRDQDLVKASGPRQDIMVPVGSSGNEYSYTRILSIFHVNVIDLCLPAGSKLPAERLEFLFVRWFGKEPGWDSGFTKRRLPRIGFVHESEPNVFSFVDPSNVIHAVHLIPVFVDGHISSLLTYSRLAQEEDQDDWHAFYVNWFADRDLLMRFVGGGVGHHGSNSVKSTSFPPIEIEQPEDVESGSRGEGTQSGPEIGSDDEEGDADALGDL</sequence>